<dbReference type="GO" id="GO:0046872">
    <property type="term" value="F:metal ion binding"/>
    <property type="evidence" value="ECO:0007669"/>
    <property type="project" value="UniProtKB-KW"/>
</dbReference>
<keyword evidence="6" id="KW-0479">Metal-binding</keyword>
<evidence type="ECO:0000256" key="4">
    <source>
        <dbReference type="ARBA" id="ARBA00022563"/>
    </source>
</evidence>
<dbReference type="GO" id="GO:0004326">
    <property type="term" value="F:tetrahydrofolylpolyglutamate synthase activity"/>
    <property type="evidence" value="ECO:0007669"/>
    <property type="project" value="UniProtKB-EC"/>
</dbReference>
<dbReference type="NCBIfam" id="TIGR01499">
    <property type="entry name" value="folC"/>
    <property type="match status" value="1"/>
</dbReference>
<evidence type="ECO:0000256" key="12">
    <source>
        <dbReference type="ARBA" id="ARBA00047493"/>
    </source>
</evidence>
<feature type="signal peptide" evidence="13">
    <location>
        <begin position="1"/>
        <end position="24"/>
    </location>
</feature>
<keyword evidence="9" id="KW-0460">Magnesium</keyword>
<comment type="pathway">
    <text evidence="1">Cofactor biosynthesis; tetrahydrofolylpolyglutamate biosynthesis.</text>
</comment>
<evidence type="ECO:0000256" key="8">
    <source>
        <dbReference type="ARBA" id="ARBA00022840"/>
    </source>
</evidence>
<dbReference type="SUPFAM" id="SSF53623">
    <property type="entry name" value="MurD-like peptide ligases, catalytic domain"/>
    <property type="match status" value="1"/>
</dbReference>
<evidence type="ECO:0000256" key="3">
    <source>
        <dbReference type="ARBA" id="ARBA00013025"/>
    </source>
</evidence>
<dbReference type="UniPathway" id="UPA00850"/>
<dbReference type="GO" id="GO:0005524">
    <property type="term" value="F:ATP binding"/>
    <property type="evidence" value="ECO:0007669"/>
    <property type="project" value="UniProtKB-KW"/>
</dbReference>
<keyword evidence="7" id="KW-0547">Nucleotide-binding</keyword>
<dbReference type="EC" id="6.3.2.17" evidence="3"/>
<dbReference type="InterPro" id="IPR036565">
    <property type="entry name" value="Mur-like_cat_sf"/>
</dbReference>
<evidence type="ECO:0000256" key="13">
    <source>
        <dbReference type="SAM" id="SignalP"/>
    </source>
</evidence>
<dbReference type="WBParaSite" id="MCU_002470-RA">
    <property type="protein sequence ID" value="MCU_002470-RA"/>
    <property type="gene ID" value="MCU_002470"/>
</dbReference>
<keyword evidence="4" id="KW-0554">One-carbon metabolism</keyword>
<keyword evidence="13" id="KW-0732">Signal</keyword>
<dbReference type="PANTHER" id="PTHR11136:SF5">
    <property type="entry name" value="FOLYLPOLYGLUTAMATE SYNTHASE, MITOCHONDRIAL"/>
    <property type="match status" value="1"/>
</dbReference>
<evidence type="ECO:0000256" key="6">
    <source>
        <dbReference type="ARBA" id="ARBA00022723"/>
    </source>
</evidence>
<dbReference type="SUPFAM" id="SSF53244">
    <property type="entry name" value="MurD-like peptide ligases, peptide-binding domain"/>
    <property type="match status" value="1"/>
</dbReference>
<dbReference type="PROSITE" id="PS01012">
    <property type="entry name" value="FOLYLPOLYGLU_SYNT_2"/>
    <property type="match status" value="1"/>
</dbReference>
<keyword evidence="5" id="KW-0436">Ligase</keyword>
<organism evidence="14">
    <name type="scientific">Mesocestoides corti</name>
    <name type="common">Flatworm</name>
    <dbReference type="NCBI Taxonomy" id="53468"/>
    <lineage>
        <taxon>Eukaryota</taxon>
        <taxon>Metazoa</taxon>
        <taxon>Spiralia</taxon>
        <taxon>Lophotrochozoa</taxon>
        <taxon>Platyhelminthes</taxon>
        <taxon>Cestoda</taxon>
        <taxon>Eucestoda</taxon>
        <taxon>Cyclophyllidea</taxon>
        <taxon>Mesocestoididae</taxon>
        <taxon>Mesocestoides</taxon>
    </lineage>
</organism>
<dbReference type="PANTHER" id="PTHR11136">
    <property type="entry name" value="FOLYLPOLYGLUTAMATE SYNTHASE-RELATED"/>
    <property type="match status" value="1"/>
</dbReference>
<reference evidence="14" key="1">
    <citation type="submission" date="2019-11" db="UniProtKB">
        <authorList>
            <consortium name="WormBaseParasite"/>
        </authorList>
    </citation>
    <scope>IDENTIFICATION</scope>
</reference>
<sequence length="373" mass="40779">MFRGIRAPGYLSFIITLAYHIFLAEKVDVAVVEVGLGGRYDHTNVVQHPRVVAVSSIELEHKDKLGSTIREVAWNKAGIFKPAVPGVVATNQPDDAMQVFVEEARSVGCPLFVAPRFVDIWQEIERDGGAEVSQRFADLVREKGVPPVTERNICLALAAFKLWHDQAPEVAPLPDPSITPTLPVCPTTSQISGILSARVVGRFQVVQVTKSVTFFLDCAHTTDSIKHCSNWFNTASEMATSTPRTQIIRILLFTVTGTRDPGPMLELLQVHNFDAVHFSGFKGSNLVRNFGKTPNAAACKASWDRLGTSTPASELTDAEVVPFIRTLKGWDGESRLKLNCGAARPKAIQVLVTGSVYLVGDVLSVRVWLCVMC</sequence>
<dbReference type="Gene3D" id="3.90.190.20">
    <property type="entry name" value="Mur ligase, C-terminal domain"/>
    <property type="match status" value="1"/>
</dbReference>
<evidence type="ECO:0000256" key="11">
    <source>
        <dbReference type="ARBA" id="ARBA00030876"/>
    </source>
</evidence>
<evidence type="ECO:0000313" key="14">
    <source>
        <dbReference type="WBParaSite" id="MCU_002470-RA"/>
    </source>
</evidence>
<dbReference type="InterPro" id="IPR036615">
    <property type="entry name" value="Mur_ligase_C_dom_sf"/>
</dbReference>
<dbReference type="InterPro" id="IPR001645">
    <property type="entry name" value="Folylpolyglutamate_synth"/>
</dbReference>
<dbReference type="GO" id="GO:0006730">
    <property type="term" value="P:one-carbon metabolic process"/>
    <property type="evidence" value="ECO:0007669"/>
    <property type="project" value="UniProtKB-KW"/>
</dbReference>
<dbReference type="AlphaFoldDB" id="A0A5K3ET87"/>
<evidence type="ECO:0000256" key="7">
    <source>
        <dbReference type="ARBA" id="ARBA00022741"/>
    </source>
</evidence>
<comment type="catalytic activity">
    <reaction evidence="12">
        <text>(6S)-5,6,7,8-tetrahydrofolyl-(gamma-L-Glu)(n) + L-glutamate + ATP = (6S)-5,6,7,8-tetrahydrofolyl-(gamma-L-Glu)(n+1) + ADP + phosphate + H(+)</text>
        <dbReference type="Rhea" id="RHEA:10580"/>
        <dbReference type="Rhea" id="RHEA-COMP:14738"/>
        <dbReference type="Rhea" id="RHEA-COMP:14740"/>
        <dbReference type="ChEBI" id="CHEBI:15378"/>
        <dbReference type="ChEBI" id="CHEBI:29985"/>
        <dbReference type="ChEBI" id="CHEBI:30616"/>
        <dbReference type="ChEBI" id="CHEBI:43474"/>
        <dbReference type="ChEBI" id="CHEBI:141005"/>
        <dbReference type="ChEBI" id="CHEBI:456216"/>
        <dbReference type="EC" id="6.3.2.17"/>
    </reaction>
</comment>
<keyword evidence="8" id="KW-0067">ATP-binding</keyword>
<dbReference type="Gene3D" id="3.40.1190.10">
    <property type="entry name" value="Mur-like, catalytic domain"/>
    <property type="match status" value="1"/>
</dbReference>
<dbReference type="GO" id="GO:0005739">
    <property type="term" value="C:mitochondrion"/>
    <property type="evidence" value="ECO:0007669"/>
    <property type="project" value="TreeGrafter"/>
</dbReference>
<feature type="chain" id="PRO_5024361144" description="tetrahydrofolate synthase" evidence="13">
    <location>
        <begin position="25"/>
        <end position="373"/>
    </location>
</feature>
<protein>
    <recommendedName>
        <fullName evidence="3">tetrahydrofolate synthase</fullName>
        <ecNumber evidence="3">6.3.2.17</ecNumber>
    </recommendedName>
    <alternativeName>
        <fullName evidence="11">Folylpoly-gamma-glutamate synthetase</fullName>
    </alternativeName>
    <alternativeName>
        <fullName evidence="10">Tetrahydrofolylpolyglutamate synthase</fullName>
    </alternativeName>
</protein>
<dbReference type="InterPro" id="IPR018109">
    <property type="entry name" value="Folylpolyglutamate_synth_CS"/>
</dbReference>
<comment type="similarity">
    <text evidence="2">Belongs to the folylpolyglutamate synthase family.</text>
</comment>
<evidence type="ECO:0000256" key="9">
    <source>
        <dbReference type="ARBA" id="ARBA00022842"/>
    </source>
</evidence>
<proteinExistence type="inferred from homology"/>
<evidence type="ECO:0000256" key="10">
    <source>
        <dbReference type="ARBA" id="ARBA00030592"/>
    </source>
</evidence>
<accession>A0A5K3ET87</accession>
<name>A0A5K3ET87_MESCO</name>
<evidence type="ECO:0000256" key="5">
    <source>
        <dbReference type="ARBA" id="ARBA00022598"/>
    </source>
</evidence>
<dbReference type="GO" id="GO:0005829">
    <property type="term" value="C:cytosol"/>
    <property type="evidence" value="ECO:0007669"/>
    <property type="project" value="TreeGrafter"/>
</dbReference>
<evidence type="ECO:0000256" key="2">
    <source>
        <dbReference type="ARBA" id="ARBA00008276"/>
    </source>
</evidence>
<evidence type="ECO:0000256" key="1">
    <source>
        <dbReference type="ARBA" id="ARBA00005150"/>
    </source>
</evidence>